<feature type="domain" description="SnoaL-like" evidence="1">
    <location>
        <begin position="142"/>
        <end position="224"/>
    </location>
</feature>
<dbReference type="InterPro" id="IPR037401">
    <property type="entry name" value="SnoaL-like"/>
</dbReference>
<evidence type="ECO:0000313" key="2">
    <source>
        <dbReference type="EMBL" id="MFC6881629.1"/>
    </source>
</evidence>
<dbReference type="SUPFAM" id="SSF54427">
    <property type="entry name" value="NTF2-like"/>
    <property type="match status" value="2"/>
</dbReference>
<reference evidence="3" key="1">
    <citation type="journal article" date="2019" name="Int. J. Syst. Evol. Microbiol.">
        <title>The Global Catalogue of Microorganisms (GCM) 10K type strain sequencing project: providing services to taxonomists for standard genome sequencing and annotation.</title>
        <authorList>
            <consortium name="The Broad Institute Genomics Platform"/>
            <consortium name="The Broad Institute Genome Sequencing Center for Infectious Disease"/>
            <person name="Wu L."/>
            <person name="Ma J."/>
        </authorList>
    </citation>
    <scope>NUCLEOTIDE SEQUENCE [LARGE SCALE GENOMIC DNA]</scope>
    <source>
        <strain evidence="3">JCM 3369</strain>
    </source>
</reference>
<dbReference type="Pfam" id="PF12680">
    <property type="entry name" value="SnoaL_2"/>
    <property type="match status" value="2"/>
</dbReference>
<accession>A0ABW2CIQ0</accession>
<name>A0ABW2CIQ0_9ACTN</name>
<dbReference type="RefSeq" id="WP_206681760.1">
    <property type="nucleotide sequence ID" value="NZ_JBHSXS010000009.1"/>
</dbReference>
<feature type="domain" description="SnoaL-like" evidence="1">
    <location>
        <begin position="14"/>
        <end position="119"/>
    </location>
</feature>
<dbReference type="InterPro" id="IPR032710">
    <property type="entry name" value="NTF2-like_dom_sf"/>
</dbReference>
<evidence type="ECO:0000259" key="1">
    <source>
        <dbReference type="Pfam" id="PF12680"/>
    </source>
</evidence>
<dbReference type="Gene3D" id="3.10.450.50">
    <property type="match status" value="2"/>
</dbReference>
<proteinExistence type="predicted"/>
<sequence length="285" mass="30465">MLTDESARKRIILEHCRRLNAGDVGGLLDLYAEDVRFEDPVGGGERAGREELRAHFARAVEANAREVPGEPVASQDGVHALVPVSATLDGPAAGPGGVRSIEREYVLMLRVGAGGLIEELRAFWGAAEAGTDDAVRKNAPLEYARRINAGDLDGVMELFTDDIVFEDPVGSPPVRGKAAIRQNIAWAIECKVHEVPGRPVLALDGRTVVAPSVVTTSYPSNMRYQVIGVSEVDGNGLTRSLKAYWGITDVSLPDAPRLTGVAHSLAVTERLIENVRLSEARAGSS</sequence>
<dbReference type="EMBL" id="JBHSXS010000009">
    <property type="protein sequence ID" value="MFC6881629.1"/>
    <property type="molecule type" value="Genomic_DNA"/>
</dbReference>
<dbReference type="Proteomes" id="UP001596380">
    <property type="component" value="Unassembled WGS sequence"/>
</dbReference>
<protein>
    <submittedName>
        <fullName evidence="2">Nuclear transport factor 2 family protein</fullName>
    </submittedName>
</protein>
<evidence type="ECO:0000313" key="3">
    <source>
        <dbReference type="Proteomes" id="UP001596380"/>
    </source>
</evidence>
<gene>
    <name evidence="2" type="ORF">ACFQKB_17860</name>
</gene>
<keyword evidence="3" id="KW-1185">Reference proteome</keyword>
<organism evidence="2 3">
    <name type="scientific">Actinomadura yumaensis</name>
    <dbReference type="NCBI Taxonomy" id="111807"/>
    <lineage>
        <taxon>Bacteria</taxon>
        <taxon>Bacillati</taxon>
        <taxon>Actinomycetota</taxon>
        <taxon>Actinomycetes</taxon>
        <taxon>Streptosporangiales</taxon>
        <taxon>Thermomonosporaceae</taxon>
        <taxon>Actinomadura</taxon>
    </lineage>
</organism>
<comment type="caution">
    <text evidence="2">The sequence shown here is derived from an EMBL/GenBank/DDBJ whole genome shotgun (WGS) entry which is preliminary data.</text>
</comment>